<accession>A0A2W5BV00</accession>
<dbReference type="PANTHER" id="PTHR42961">
    <property type="entry name" value="IRON-SULFUR PROTEIN NUBPL"/>
    <property type="match status" value="1"/>
</dbReference>
<name>A0A2W5BV00_9BACT</name>
<dbReference type="Gene3D" id="3.40.50.300">
    <property type="entry name" value="P-loop containing nucleotide triphosphate hydrolases"/>
    <property type="match status" value="1"/>
</dbReference>
<dbReference type="GO" id="GO:0005524">
    <property type="term" value="F:ATP binding"/>
    <property type="evidence" value="ECO:0007669"/>
    <property type="project" value="UniProtKB-KW"/>
</dbReference>
<dbReference type="Pfam" id="PF10609">
    <property type="entry name" value="ParA"/>
    <property type="match status" value="1"/>
</dbReference>
<dbReference type="InterPro" id="IPR033756">
    <property type="entry name" value="YlxH/NBP35"/>
</dbReference>
<dbReference type="GO" id="GO:0016226">
    <property type="term" value="P:iron-sulfur cluster assembly"/>
    <property type="evidence" value="ECO:0007669"/>
    <property type="project" value="InterPro"/>
</dbReference>
<dbReference type="GO" id="GO:0051539">
    <property type="term" value="F:4 iron, 4 sulfur cluster binding"/>
    <property type="evidence" value="ECO:0007669"/>
    <property type="project" value="TreeGrafter"/>
</dbReference>
<evidence type="ECO:0000256" key="1">
    <source>
        <dbReference type="ARBA" id="ARBA00022741"/>
    </source>
</evidence>
<dbReference type="Gene3D" id="3.30.300.130">
    <property type="entry name" value="Fe-S cluster assembly (FSCA)"/>
    <property type="match status" value="1"/>
</dbReference>
<dbReference type="Proteomes" id="UP000249557">
    <property type="component" value="Unassembled WGS sequence"/>
</dbReference>
<dbReference type="EMBL" id="QFNK01000083">
    <property type="protein sequence ID" value="PZO86931.1"/>
    <property type="molecule type" value="Genomic_DNA"/>
</dbReference>
<dbReference type="InterPro" id="IPR002744">
    <property type="entry name" value="MIP18-like"/>
</dbReference>
<feature type="non-terminal residue" evidence="5">
    <location>
        <position position="213"/>
    </location>
</feature>
<gene>
    <name evidence="5" type="ORF">DI626_05205</name>
</gene>
<evidence type="ECO:0000259" key="4">
    <source>
        <dbReference type="Pfam" id="PF01883"/>
    </source>
</evidence>
<dbReference type="SUPFAM" id="SSF117916">
    <property type="entry name" value="Fe-S cluster assembly (FSCA) domain-like"/>
    <property type="match status" value="1"/>
</dbReference>
<evidence type="ECO:0000256" key="2">
    <source>
        <dbReference type="ARBA" id="ARBA00022840"/>
    </source>
</evidence>
<evidence type="ECO:0000313" key="5">
    <source>
        <dbReference type="EMBL" id="PZO86931.1"/>
    </source>
</evidence>
<reference evidence="5 6" key="1">
    <citation type="submission" date="2017-08" db="EMBL/GenBank/DDBJ databases">
        <title>Infants hospitalized years apart are colonized by the same room-sourced microbial strains.</title>
        <authorList>
            <person name="Brooks B."/>
            <person name="Olm M.R."/>
            <person name="Firek B.A."/>
            <person name="Baker R."/>
            <person name="Thomas B.C."/>
            <person name="Morowitz M.J."/>
            <person name="Banfield J.F."/>
        </authorList>
    </citation>
    <scope>NUCLEOTIDE SEQUENCE [LARGE SCALE GENOMIC DNA]</scope>
    <source>
        <strain evidence="5">S2_018_000_R2_104</strain>
    </source>
</reference>
<feature type="domain" description="MIP18 family-like" evidence="4">
    <location>
        <begin position="6"/>
        <end position="76"/>
    </location>
</feature>
<evidence type="ECO:0000313" key="6">
    <source>
        <dbReference type="Proteomes" id="UP000249557"/>
    </source>
</evidence>
<organism evidence="5 6">
    <name type="scientific">Micavibrio aeruginosavorus</name>
    <dbReference type="NCBI Taxonomy" id="349221"/>
    <lineage>
        <taxon>Bacteria</taxon>
        <taxon>Pseudomonadati</taxon>
        <taxon>Bdellovibrionota</taxon>
        <taxon>Bdellovibrionia</taxon>
        <taxon>Bdellovibrionales</taxon>
        <taxon>Pseudobdellovibrionaceae</taxon>
        <taxon>Micavibrio</taxon>
    </lineage>
</organism>
<dbReference type="AlphaFoldDB" id="A0A2W5BV00"/>
<comment type="caution">
    <text evidence="5">The sequence shown here is derived from an EMBL/GenBank/DDBJ whole genome shotgun (WGS) entry which is preliminary data.</text>
</comment>
<keyword evidence="1" id="KW-0547">Nucleotide-binding</keyword>
<dbReference type="InterPro" id="IPR034904">
    <property type="entry name" value="FSCA_dom_sf"/>
</dbReference>
<evidence type="ECO:0000256" key="3">
    <source>
        <dbReference type="SAM" id="MobiDB-lite"/>
    </source>
</evidence>
<dbReference type="SUPFAM" id="SSF52540">
    <property type="entry name" value="P-loop containing nucleoside triphosphate hydrolases"/>
    <property type="match status" value="1"/>
</dbReference>
<sequence length="213" mass="22498">MSDDLKARIFEALQAIDAPNGGNLVSAGMIESVHVGKRGDAVFTISVDPAMGPAMETLRQKAEAAVKAIDGISSVTAVLTAERTQAAQQEEQQTDDGPDPHGMNKNPPLQLPFKYVIAVGSGKGGVGKSTAAFNIAVALSRLGYRTALLDADIYGPSVPRLTATTGMKPVTDEAGKIVPIEAHGLSLMSMGYLVEEEKPMIWRGPMVQTAFYQ</sequence>
<dbReference type="InterPro" id="IPR044304">
    <property type="entry name" value="NUBPL-like"/>
</dbReference>
<feature type="region of interest" description="Disordered" evidence="3">
    <location>
        <begin position="83"/>
        <end position="106"/>
    </location>
</feature>
<protein>
    <recommendedName>
        <fullName evidence="4">MIP18 family-like domain-containing protein</fullName>
    </recommendedName>
</protein>
<dbReference type="PANTHER" id="PTHR42961:SF2">
    <property type="entry name" value="IRON-SULFUR PROTEIN NUBPL"/>
    <property type="match status" value="1"/>
</dbReference>
<keyword evidence="2" id="KW-0067">ATP-binding</keyword>
<dbReference type="InterPro" id="IPR027417">
    <property type="entry name" value="P-loop_NTPase"/>
</dbReference>
<dbReference type="Pfam" id="PF01883">
    <property type="entry name" value="FeS_assembly_P"/>
    <property type="match status" value="1"/>
</dbReference>
<proteinExistence type="predicted"/>